<evidence type="ECO:0000256" key="6">
    <source>
        <dbReference type="ARBA" id="ARBA00057540"/>
    </source>
</evidence>
<dbReference type="GO" id="GO:0051539">
    <property type="term" value="F:4 iron, 4 sulfur cluster binding"/>
    <property type="evidence" value="ECO:0007669"/>
    <property type="project" value="TreeGrafter"/>
</dbReference>
<evidence type="ECO:0000256" key="5">
    <source>
        <dbReference type="ARBA" id="ARBA00023128"/>
    </source>
</evidence>
<comment type="subcellular location">
    <subcellularLocation>
        <location evidence="1">Mitochondrion</location>
    </subcellularLocation>
</comment>
<dbReference type="EMBL" id="JAATJV010421593">
    <property type="protein sequence ID" value="MBZ3888193.1"/>
    <property type="molecule type" value="Genomic_DNA"/>
</dbReference>
<evidence type="ECO:0000259" key="10">
    <source>
        <dbReference type="Pfam" id="PF01521"/>
    </source>
</evidence>
<proteinExistence type="inferred from homology"/>
<comment type="caution">
    <text evidence="11">The sequence shown here is derived from an EMBL/GenBank/DDBJ whole genome shotgun (WGS) entry which is preliminary data.</text>
</comment>
<keyword evidence="5" id="KW-0496">Mitochondrion</keyword>
<dbReference type="NCBIfam" id="TIGR00049">
    <property type="entry name" value="iron-sulfur cluster assembly accessory protein"/>
    <property type="match status" value="1"/>
</dbReference>
<dbReference type="GO" id="GO:0016226">
    <property type="term" value="P:iron-sulfur cluster assembly"/>
    <property type="evidence" value="ECO:0007669"/>
    <property type="project" value="InterPro"/>
</dbReference>
<comment type="similarity">
    <text evidence="2">Belongs to the HesB/IscA family.</text>
</comment>
<reference evidence="11" key="1">
    <citation type="submission" date="2020-03" db="EMBL/GenBank/DDBJ databases">
        <title>Studies in the Genomics of Life Span.</title>
        <authorList>
            <person name="Glass D."/>
        </authorList>
    </citation>
    <scope>NUCLEOTIDE SEQUENCE</scope>
    <source>
        <strain evidence="11">SUZIE</strain>
        <tissue evidence="11">Muscle</tissue>
    </source>
</reference>
<evidence type="ECO:0000256" key="9">
    <source>
        <dbReference type="ARBA" id="ARBA00093471"/>
    </source>
</evidence>
<evidence type="ECO:0000256" key="2">
    <source>
        <dbReference type="ARBA" id="ARBA00006718"/>
    </source>
</evidence>
<dbReference type="SUPFAM" id="SSF89360">
    <property type="entry name" value="HesB-like domain"/>
    <property type="match status" value="1"/>
</dbReference>
<dbReference type="GO" id="GO:0120510">
    <property type="term" value="C:mitochondrial [4Fe-4S] assembly complex"/>
    <property type="evidence" value="ECO:0007669"/>
    <property type="project" value="UniProtKB-ARBA"/>
</dbReference>
<sequence length="160" mass="17090">MAAARGLSVTATALRAVIPWRRGRLSASCQGLQTRWEASSSSPEAGEGQIHLTDSCVRRLLEITEGSEFLRLQVEGGGCSGFQYKFSLDTVINPDDRQGGRGGVFEQGGARVVVDSDSLAFVKGAQVDFSQELIRSSFQVLNNPQAEQGCSCGSSFSVKL</sequence>
<dbReference type="PROSITE" id="PS01152">
    <property type="entry name" value="HESB"/>
    <property type="match status" value="1"/>
</dbReference>
<evidence type="ECO:0000313" key="12">
    <source>
        <dbReference type="Proteomes" id="UP001166674"/>
    </source>
</evidence>
<dbReference type="FunFam" id="2.60.300.12:FF:000006">
    <property type="entry name" value="Iron-sulfur cluster assembly 2 mitochondrial"/>
    <property type="match status" value="1"/>
</dbReference>
<evidence type="ECO:0000256" key="4">
    <source>
        <dbReference type="ARBA" id="ARBA00023004"/>
    </source>
</evidence>
<dbReference type="InterPro" id="IPR017870">
    <property type="entry name" value="FeS_cluster_insertion_CS"/>
</dbReference>
<dbReference type="Proteomes" id="UP001166674">
    <property type="component" value="Unassembled WGS sequence"/>
</dbReference>
<comment type="subunit">
    <text evidence="9">Heterotetramer; forms a dimer of dimers with IBA57. Interacts with [2Fe-2S]-ISCA2 forming the heterodimer [2Fe- 2S]-ISCA2-IBA57 complex; [2Fe-2S] cluster binding is absolutely required to promote the complex formation.</text>
</comment>
<gene>
    <name evidence="11" type="ORF">SUZIE_196730</name>
</gene>
<name>A0AA41T4T9_SCICA</name>
<protein>
    <recommendedName>
        <fullName evidence="7">Iron-sulfur cluster assembly 2 homolog, mitochondrial</fullName>
    </recommendedName>
    <alternativeName>
        <fullName evidence="8">HESB-like domain-containing protein 1</fullName>
    </alternativeName>
</protein>
<dbReference type="GO" id="GO:0051537">
    <property type="term" value="F:2 iron, 2 sulfur cluster binding"/>
    <property type="evidence" value="ECO:0007669"/>
    <property type="project" value="TreeGrafter"/>
</dbReference>
<feature type="domain" description="Core" evidence="10">
    <location>
        <begin position="49"/>
        <end position="153"/>
    </location>
</feature>
<dbReference type="PANTHER" id="PTHR43011">
    <property type="entry name" value="IRON-SULFUR CLUSTER ASSEMBLY 2 HOMOLOG, MITOCHONDRIAL"/>
    <property type="match status" value="1"/>
</dbReference>
<comment type="function">
    <text evidence="6">Involved in the maturation of mitochondrial 4Fe-4S proteins functioning late in the iron-sulfur cluster assembly pathway. May be involved in the binding of an intermediate of Fe/S cluster assembly.</text>
</comment>
<dbReference type="AlphaFoldDB" id="A0AA41T4T9"/>
<accession>A0AA41T4T9</accession>
<evidence type="ECO:0000256" key="1">
    <source>
        <dbReference type="ARBA" id="ARBA00004173"/>
    </source>
</evidence>
<organism evidence="11 12">
    <name type="scientific">Sciurus carolinensis</name>
    <name type="common">Eastern gray squirrel</name>
    <dbReference type="NCBI Taxonomy" id="30640"/>
    <lineage>
        <taxon>Eukaryota</taxon>
        <taxon>Metazoa</taxon>
        <taxon>Chordata</taxon>
        <taxon>Craniata</taxon>
        <taxon>Vertebrata</taxon>
        <taxon>Euteleostomi</taxon>
        <taxon>Mammalia</taxon>
        <taxon>Eutheria</taxon>
        <taxon>Euarchontoglires</taxon>
        <taxon>Glires</taxon>
        <taxon>Rodentia</taxon>
        <taxon>Sciuromorpha</taxon>
        <taxon>Sciuridae</taxon>
        <taxon>Sciurinae</taxon>
        <taxon>Sciurini</taxon>
        <taxon>Sciurus</taxon>
    </lineage>
</organism>
<evidence type="ECO:0000256" key="8">
    <source>
        <dbReference type="ARBA" id="ARBA00077082"/>
    </source>
</evidence>
<evidence type="ECO:0000313" key="11">
    <source>
        <dbReference type="EMBL" id="MBZ3888193.1"/>
    </source>
</evidence>
<evidence type="ECO:0000256" key="3">
    <source>
        <dbReference type="ARBA" id="ARBA00022723"/>
    </source>
</evidence>
<keyword evidence="12" id="KW-1185">Reference proteome</keyword>
<dbReference type="InterPro" id="IPR016092">
    <property type="entry name" value="ATAP"/>
</dbReference>
<dbReference type="InterPro" id="IPR035903">
    <property type="entry name" value="HesB-like_dom_sf"/>
</dbReference>
<dbReference type="InterPro" id="IPR000361">
    <property type="entry name" value="ATAP_core_dom"/>
</dbReference>
<dbReference type="GO" id="GO:0005506">
    <property type="term" value="F:iron ion binding"/>
    <property type="evidence" value="ECO:0007669"/>
    <property type="project" value="TreeGrafter"/>
</dbReference>
<keyword evidence="3" id="KW-0479">Metal-binding</keyword>
<dbReference type="Pfam" id="PF01521">
    <property type="entry name" value="Fe-S_biosyn"/>
    <property type="match status" value="1"/>
</dbReference>
<dbReference type="PANTHER" id="PTHR43011:SF1">
    <property type="entry name" value="IRON-SULFUR CLUSTER ASSEMBLY 2 HOMOLOG, MITOCHONDRIAL"/>
    <property type="match status" value="1"/>
</dbReference>
<dbReference type="Gene3D" id="2.60.300.12">
    <property type="entry name" value="HesB-like domain"/>
    <property type="match status" value="1"/>
</dbReference>
<evidence type="ECO:0000256" key="7">
    <source>
        <dbReference type="ARBA" id="ARBA00073313"/>
    </source>
</evidence>
<keyword evidence="4" id="KW-0408">Iron</keyword>